<protein>
    <recommendedName>
        <fullName evidence="2">DUF6533 domain-containing protein</fullName>
    </recommendedName>
</protein>
<evidence type="ECO:0000313" key="3">
    <source>
        <dbReference type="EMBL" id="THU77252.1"/>
    </source>
</evidence>
<dbReference type="AlphaFoldDB" id="A0A4S8KNP7"/>
<keyword evidence="4" id="KW-1185">Reference proteome</keyword>
<feature type="transmembrane region" description="Helical" evidence="1">
    <location>
        <begin position="173"/>
        <end position="194"/>
    </location>
</feature>
<evidence type="ECO:0000313" key="4">
    <source>
        <dbReference type="Proteomes" id="UP000297245"/>
    </source>
</evidence>
<evidence type="ECO:0000256" key="1">
    <source>
        <dbReference type="SAM" id="Phobius"/>
    </source>
</evidence>
<sequence>MTVFLSGLTPFLSNLAVVNYIKVACLALLTYDTVTTLNLEFEYIWKRRWTVVKALYLYSRYSTFIDTFIAVYERLGPNITDCNRTMTFTTIYAGWGISLSEVLLMIRTYAIYSRSRTIVIFFIFLWVPLASISIWAAIKWTGAISNDDTLSQLMHEASLPGNIECLLTRQSKISIVCYGAFLAGETVIVLMTAYKAFSTWRCARRAGTTNSYLITSFYRDGILLYFAILPFTIVGALGPLYLPPGLSDVGETPLRVMHTILTCHLILRVRHIAQEEETSTHKISVLRFATNSNLYGSETEVV</sequence>
<evidence type="ECO:0000259" key="2">
    <source>
        <dbReference type="Pfam" id="PF20151"/>
    </source>
</evidence>
<feature type="transmembrane region" description="Helical" evidence="1">
    <location>
        <begin position="92"/>
        <end position="112"/>
    </location>
</feature>
<dbReference type="Proteomes" id="UP000297245">
    <property type="component" value="Unassembled WGS sequence"/>
</dbReference>
<dbReference type="EMBL" id="ML180500">
    <property type="protein sequence ID" value="THU77252.1"/>
    <property type="molecule type" value="Genomic_DNA"/>
</dbReference>
<keyword evidence="1" id="KW-0472">Membrane</keyword>
<feature type="transmembrane region" description="Helical" evidence="1">
    <location>
        <begin position="51"/>
        <end position="72"/>
    </location>
</feature>
<gene>
    <name evidence="3" type="ORF">K435DRAFT_846268</name>
</gene>
<feature type="transmembrane region" description="Helical" evidence="1">
    <location>
        <begin position="119"/>
        <end position="138"/>
    </location>
</feature>
<feature type="domain" description="DUF6533" evidence="2">
    <location>
        <begin position="20"/>
        <end position="65"/>
    </location>
</feature>
<feature type="transmembrane region" description="Helical" evidence="1">
    <location>
        <begin position="20"/>
        <end position="39"/>
    </location>
</feature>
<feature type="transmembrane region" description="Helical" evidence="1">
    <location>
        <begin position="222"/>
        <end position="242"/>
    </location>
</feature>
<accession>A0A4S8KNP7</accession>
<keyword evidence="1" id="KW-0812">Transmembrane</keyword>
<dbReference type="OrthoDB" id="2675435at2759"/>
<name>A0A4S8KNP7_DENBC</name>
<organism evidence="3 4">
    <name type="scientific">Dendrothele bispora (strain CBS 962.96)</name>
    <dbReference type="NCBI Taxonomy" id="1314807"/>
    <lineage>
        <taxon>Eukaryota</taxon>
        <taxon>Fungi</taxon>
        <taxon>Dikarya</taxon>
        <taxon>Basidiomycota</taxon>
        <taxon>Agaricomycotina</taxon>
        <taxon>Agaricomycetes</taxon>
        <taxon>Agaricomycetidae</taxon>
        <taxon>Agaricales</taxon>
        <taxon>Agaricales incertae sedis</taxon>
        <taxon>Dendrothele</taxon>
    </lineage>
</organism>
<dbReference type="Pfam" id="PF20151">
    <property type="entry name" value="DUF6533"/>
    <property type="match status" value="1"/>
</dbReference>
<proteinExistence type="predicted"/>
<dbReference type="InterPro" id="IPR045340">
    <property type="entry name" value="DUF6533"/>
</dbReference>
<reference evidence="3 4" key="1">
    <citation type="journal article" date="2019" name="Nat. Ecol. Evol.">
        <title>Megaphylogeny resolves global patterns of mushroom evolution.</title>
        <authorList>
            <person name="Varga T."/>
            <person name="Krizsan K."/>
            <person name="Foldi C."/>
            <person name="Dima B."/>
            <person name="Sanchez-Garcia M."/>
            <person name="Sanchez-Ramirez S."/>
            <person name="Szollosi G.J."/>
            <person name="Szarkandi J.G."/>
            <person name="Papp V."/>
            <person name="Albert L."/>
            <person name="Andreopoulos W."/>
            <person name="Angelini C."/>
            <person name="Antonin V."/>
            <person name="Barry K.W."/>
            <person name="Bougher N.L."/>
            <person name="Buchanan P."/>
            <person name="Buyck B."/>
            <person name="Bense V."/>
            <person name="Catcheside P."/>
            <person name="Chovatia M."/>
            <person name="Cooper J."/>
            <person name="Damon W."/>
            <person name="Desjardin D."/>
            <person name="Finy P."/>
            <person name="Geml J."/>
            <person name="Haridas S."/>
            <person name="Hughes K."/>
            <person name="Justo A."/>
            <person name="Karasinski D."/>
            <person name="Kautmanova I."/>
            <person name="Kiss B."/>
            <person name="Kocsube S."/>
            <person name="Kotiranta H."/>
            <person name="LaButti K.M."/>
            <person name="Lechner B.E."/>
            <person name="Liimatainen K."/>
            <person name="Lipzen A."/>
            <person name="Lukacs Z."/>
            <person name="Mihaltcheva S."/>
            <person name="Morgado L.N."/>
            <person name="Niskanen T."/>
            <person name="Noordeloos M.E."/>
            <person name="Ohm R.A."/>
            <person name="Ortiz-Santana B."/>
            <person name="Ovrebo C."/>
            <person name="Racz N."/>
            <person name="Riley R."/>
            <person name="Savchenko A."/>
            <person name="Shiryaev A."/>
            <person name="Soop K."/>
            <person name="Spirin V."/>
            <person name="Szebenyi C."/>
            <person name="Tomsovsky M."/>
            <person name="Tulloss R.E."/>
            <person name="Uehling J."/>
            <person name="Grigoriev I.V."/>
            <person name="Vagvolgyi C."/>
            <person name="Papp T."/>
            <person name="Martin F.M."/>
            <person name="Miettinen O."/>
            <person name="Hibbett D.S."/>
            <person name="Nagy L.G."/>
        </authorList>
    </citation>
    <scope>NUCLEOTIDE SEQUENCE [LARGE SCALE GENOMIC DNA]</scope>
    <source>
        <strain evidence="3 4">CBS 962.96</strain>
    </source>
</reference>
<keyword evidence="1" id="KW-1133">Transmembrane helix</keyword>